<dbReference type="EnsemblPlants" id="HORVU.MOREX.r3.6HG0540130.1">
    <property type="protein sequence ID" value="HORVU.MOREX.r3.6HG0540130.1.CDS1"/>
    <property type="gene ID" value="HORVU.MOREX.r3.6HG0540130"/>
</dbReference>
<dbReference type="Gramene" id="HORVU.MOREX.r2.6HG0449110.1">
    <property type="protein sequence ID" value="HORVU.MOREX.r2.6HG0449110.1.CDS.1"/>
    <property type="gene ID" value="HORVU.MOREX.r2.6HG0449110"/>
</dbReference>
<dbReference type="AlphaFoldDB" id="A0A8I6Y0T6"/>
<keyword evidence="2" id="KW-1185">Reference proteome</keyword>
<reference evidence="1" key="3">
    <citation type="submission" date="2022-01" db="UniProtKB">
        <authorList>
            <consortium name="EnsemblPlants"/>
        </authorList>
    </citation>
    <scope>IDENTIFICATION</scope>
    <source>
        <strain evidence="1">subsp. vulgare</strain>
    </source>
</reference>
<protein>
    <submittedName>
        <fullName evidence="1">Uncharacterized protein</fullName>
    </submittedName>
</protein>
<accession>A0A8I6Y0T6</accession>
<proteinExistence type="predicted"/>
<sequence length="70" mass="7918">MKKKKKKKKKKQVLSLRCTAGIECTSKGKQSIMYVGTYIGPVCVLCICHPSSYEEEEEEKSPLAEVHGWD</sequence>
<dbReference type="Proteomes" id="UP000011116">
    <property type="component" value="Chromosome 6H"/>
</dbReference>
<dbReference type="Gramene" id="HORVU.MOREX.r3.6HG0540130.1">
    <property type="protein sequence ID" value="HORVU.MOREX.r3.6HG0540130.1.CDS1"/>
    <property type="gene ID" value="HORVU.MOREX.r3.6HG0540130"/>
</dbReference>
<name>A0A8I6Y0T6_HORVV</name>
<reference evidence="1" key="2">
    <citation type="submission" date="2020-10" db="EMBL/GenBank/DDBJ databases">
        <authorList>
            <person name="Scholz U."/>
            <person name="Mascher M."/>
            <person name="Fiebig A."/>
        </authorList>
    </citation>
    <scope>NUCLEOTIDE SEQUENCE [LARGE SCALE GENOMIC DNA]</scope>
    <source>
        <strain evidence="1">cv. Morex</strain>
    </source>
</reference>
<evidence type="ECO:0000313" key="1">
    <source>
        <dbReference type="EnsemblPlants" id="HORVU.MOREX.r3.6HG0540130.1.CDS1"/>
    </source>
</evidence>
<evidence type="ECO:0000313" key="2">
    <source>
        <dbReference type="Proteomes" id="UP000011116"/>
    </source>
</evidence>
<organism evidence="1 2">
    <name type="scientific">Hordeum vulgare subsp. vulgare</name>
    <name type="common">Domesticated barley</name>
    <dbReference type="NCBI Taxonomy" id="112509"/>
    <lineage>
        <taxon>Eukaryota</taxon>
        <taxon>Viridiplantae</taxon>
        <taxon>Streptophyta</taxon>
        <taxon>Embryophyta</taxon>
        <taxon>Tracheophyta</taxon>
        <taxon>Spermatophyta</taxon>
        <taxon>Magnoliopsida</taxon>
        <taxon>Liliopsida</taxon>
        <taxon>Poales</taxon>
        <taxon>Poaceae</taxon>
        <taxon>BOP clade</taxon>
        <taxon>Pooideae</taxon>
        <taxon>Triticodae</taxon>
        <taxon>Triticeae</taxon>
        <taxon>Hordeinae</taxon>
        <taxon>Hordeum</taxon>
    </lineage>
</organism>
<reference evidence="2" key="1">
    <citation type="journal article" date="2012" name="Nature">
        <title>A physical, genetic and functional sequence assembly of the barley genome.</title>
        <authorList>
            <consortium name="The International Barley Genome Sequencing Consortium"/>
            <person name="Mayer K.F."/>
            <person name="Waugh R."/>
            <person name="Brown J.W."/>
            <person name="Schulman A."/>
            <person name="Langridge P."/>
            <person name="Platzer M."/>
            <person name="Fincher G.B."/>
            <person name="Muehlbauer G.J."/>
            <person name="Sato K."/>
            <person name="Close T.J."/>
            <person name="Wise R.P."/>
            <person name="Stein N."/>
        </authorList>
    </citation>
    <scope>NUCLEOTIDE SEQUENCE [LARGE SCALE GENOMIC DNA]</scope>
    <source>
        <strain evidence="2">cv. Morex</strain>
    </source>
</reference>